<keyword evidence="7 12" id="KW-0378">Hydrolase</keyword>
<comment type="similarity">
    <text evidence="2 12">Belongs to the peptidase M48B family.</text>
</comment>
<evidence type="ECO:0000256" key="6">
    <source>
        <dbReference type="ARBA" id="ARBA00022723"/>
    </source>
</evidence>
<evidence type="ECO:0000259" key="13">
    <source>
        <dbReference type="Pfam" id="PF01435"/>
    </source>
</evidence>
<evidence type="ECO:0000256" key="4">
    <source>
        <dbReference type="ARBA" id="ARBA00022670"/>
    </source>
</evidence>
<dbReference type="GO" id="GO:0005886">
    <property type="term" value="C:plasma membrane"/>
    <property type="evidence" value="ECO:0007669"/>
    <property type="project" value="UniProtKB-SubCell"/>
</dbReference>
<dbReference type="PANTHER" id="PTHR43221">
    <property type="entry name" value="PROTEASE HTPX"/>
    <property type="match status" value="1"/>
</dbReference>
<organism evidence="14 15">
    <name type="scientific">Candidatus Iainarchaeum sp</name>
    <dbReference type="NCBI Taxonomy" id="3101447"/>
    <lineage>
        <taxon>Archaea</taxon>
        <taxon>Candidatus Iainarchaeota</taxon>
        <taxon>Candidatus Iainarchaeia</taxon>
        <taxon>Candidatus Iainarchaeales</taxon>
        <taxon>Candidatus Iainarchaeaceae</taxon>
        <taxon>Candidatus Iainarchaeum</taxon>
    </lineage>
</organism>
<dbReference type="InterPro" id="IPR050083">
    <property type="entry name" value="HtpX_protease"/>
</dbReference>
<keyword evidence="8 12" id="KW-0862">Zinc</keyword>
<evidence type="ECO:0000256" key="8">
    <source>
        <dbReference type="ARBA" id="ARBA00022833"/>
    </source>
</evidence>
<evidence type="ECO:0000256" key="3">
    <source>
        <dbReference type="ARBA" id="ARBA00022475"/>
    </source>
</evidence>
<dbReference type="AlphaFoldDB" id="A0A7K4BZT9"/>
<evidence type="ECO:0000256" key="2">
    <source>
        <dbReference type="ARBA" id="ARBA00009779"/>
    </source>
</evidence>
<comment type="caution">
    <text evidence="14">The sequence shown here is derived from an EMBL/GenBank/DDBJ whole genome shotgun (WGS) entry which is preliminary data.</text>
</comment>
<dbReference type="InterPro" id="IPR001915">
    <property type="entry name" value="Peptidase_M48"/>
</dbReference>
<dbReference type="Gene3D" id="3.30.2010.10">
    <property type="entry name" value="Metalloproteases ('zincins'), catalytic domain"/>
    <property type="match status" value="1"/>
</dbReference>
<feature type="transmembrane region" description="Helical" evidence="12">
    <location>
        <begin position="16"/>
        <end position="37"/>
    </location>
</feature>
<feature type="binding site" evidence="12">
    <location>
        <position position="149"/>
    </location>
    <ligand>
        <name>Zn(2+)</name>
        <dbReference type="ChEBI" id="CHEBI:29105"/>
        <note>catalytic</note>
    </ligand>
</feature>
<keyword evidence="3 12" id="KW-1003">Cell membrane</keyword>
<evidence type="ECO:0000256" key="7">
    <source>
        <dbReference type="ARBA" id="ARBA00022801"/>
    </source>
</evidence>
<accession>A0A7K4BZT9</accession>
<gene>
    <name evidence="12" type="primary">htpX</name>
    <name evidence="14" type="ORF">GX950_02990</name>
</gene>
<feature type="active site" evidence="12">
    <location>
        <position position="150"/>
    </location>
</feature>
<name>A0A7K4BZT9_9ARCH</name>
<sequence length="306" mass="33569">MSINFYEQISSNKKKTFLLFFIFFVLIGVLSFLVSFALGGATIVGGLILVFFGIFTIIFALVSYYSCDSIVTFMSGAKEANKEHHKQLINIVEEMSIASGLPMPKVFVIDDTAINAFATGRDPEHSVICVTIGCLTRLNREQLQGVIAHELSHIKNYDIRTMSIATVLVGVSVLLSDFFLRVAFSGFRGNSDSKNNSFGLVILVLGVLLALLTPIIAKIIQFSISRNREFLADASAVELTRNPEGLASALEVISKDTEPLEAANKATAHLYISDPLKNTKGIWFAGMFDTHPPINERIATLRGQKI</sequence>
<dbReference type="HAMAP" id="MF_00188">
    <property type="entry name" value="Pept_M48_protease_HtpX"/>
    <property type="match status" value="1"/>
</dbReference>
<feature type="binding site" evidence="12">
    <location>
        <position position="229"/>
    </location>
    <ligand>
        <name>Zn(2+)</name>
        <dbReference type="ChEBI" id="CHEBI:29105"/>
        <note>catalytic</note>
    </ligand>
</feature>
<dbReference type="EMBL" id="JAAZKV010000021">
    <property type="protein sequence ID" value="NMA44748.1"/>
    <property type="molecule type" value="Genomic_DNA"/>
</dbReference>
<keyword evidence="4 12" id="KW-0645">Protease</keyword>
<dbReference type="GO" id="GO:0008270">
    <property type="term" value="F:zinc ion binding"/>
    <property type="evidence" value="ECO:0007669"/>
    <property type="project" value="UniProtKB-UniRule"/>
</dbReference>
<protein>
    <recommendedName>
        <fullName evidence="12">Protease HtpX homolog</fullName>
        <ecNumber evidence="12">3.4.24.-</ecNumber>
    </recommendedName>
</protein>
<evidence type="ECO:0000313" key="15">
    <source>
        <dbReference type="Proteomes" id="UP000526302"/>
    </source>
</evidence>
<evidence type="ECO:0000256" key="10">
    <source>
        <dbReference type="ARBA" id="ARBA00023049"/>
    </source>
</evidence>
<evidence type="ECO:0000256" key="12">
    <source>
        <dbReference type="HAMAP-Rule" id="MF_00188"/>
    </source>
</evidence>
<evidence type="ECO:0000313" key="14">
    <source>
        <dbReference type="EMBL" id="NMA44748.1"/>
    </source>
</evidence>
<evidence type="ECO:0000256" key="9">
    <source>
        <dbReference type="ARBA" id="ARBA00022989"/>
    </source>
</evidence>
<evidence type="ECO:0000256" key="11">
    <source>
        <dbReference type="ARBA" id="ARBA00023136"/>
    </source>
</evidence>
<keyword evidence="6 12" id="KW-0479">Metal-binding</keyword>
<comment type="subcellular location">
    <subcellularLocation>
        <location evidence="1 12">Cell membrane</location>
        <topology evidence="1 12">Multi-pass membrane protein</topology>
    </subcellularLocation>
</comment>
<feature type="transmembrane region" description="Helical" evidence="12">
    <location>
        <begin position="196"/>
        <end position="220"/>
    </location>
</feature>
<keyword evidence="5 12" id="KW-0812">Transmembrane</keyword>
<dbReference type="Pfam" id="PF01435">
    <property type="entry name" value="Peptidase_M48"/>
    <property type="match status" value="1"/>
</dbReference>
<dbReference type="PANTHER" id="PTHR43221:SF1">
    <property type="entry name" value="PROTEASE HTPX"/>
    <property type="match status" value="1"/>
</dbReference>
<dbReference type="InterPro" id="IPR022919">
    <property type="entry name" value="Pept_M48_protease_HtpX"/>
</dbReference>
<evidence type="ECO:0000256" key="5">
    <source>
        <dbReference type="ARBA" id="ARBA00022692"/>
    </source>
</evidence>
<dbReference type="EC" id="3.4.24.-" evidence="12"/>
<feature type="binding site" evidence="12">
    <location>
        <position position="153"/>
    </location>
    <ligand>
        <name>Zn(2+)</name>
        <dbReference type="ChEBI" id="CHEBI:29105"/>
        <note>catalytic</note>
    </ligand>
</feature>
<keyword evidence="10 12" id="KW-0482">Metalloprotease</keyword>
<dbReference type="GO" id="GO:0006508">
    <property type="term" value="P:proteolysis"/>
    <property type="evidence" value="ECO:0007669"/>
    <property type="project" value="UniProtKB-KW"/>
</dbReference>
<keyword evidence="9 12" id="KW-1133">Transmembrane helix</keyword>
<dbReference type="GO" id="GO:0004222">
    <property type="term" value="F:metalloendopeptidase activity"/>
    <property type="evidence" value="ECO:0007669"/>
    <property type="project" value="UniProtKB-UniRule"/>
</dbReference>
<evidence type="ECO:0000256" key="1">
    <source>
        <dbReference type="ARBA" id="ARBA00004651"/>
    </source>
</evidence>
<feature type="transmembrane region" description="Helical" evidence="12">
    <location>
        <begin position="164"/>
        <end position="184"/>
    </location>
</feature>
<dbReference type="CDD" id="cd07340">
    <property type="entry name" value="M48B_Htpx_like"/>
    <property type="match status" value="1"/>
</dbReference>
<reference evidence="14 15" key="1">
    <citation type="journal article" date="2020" name="Biotechnol. Biofuels">
        <title>New insights from the biogas microbiome by comprehensive genome-resolved metagenomics of nearly 1600 species originating from multiple anaerobic digesters.</title>
        <authorList>
            <person name="Campanaro S."/>
            <person name="Treu L."/>
            <person name="Rodriguez-R L.M."/>
            <person name="Kovalovszki A."/>
            <person name="Ziels R.M."/>
            <person name="Maus I."/>
            <person name="Zhu X."/>
            <person name="Kougias P.G."/>
            <person name="Basile A."/>
            <person name="Luo G."/>
            <person name="Schluter A."/>
            <person name="Konstantinidis K.T."/>
            <person name="Angelidaki I."/>
        </authorList>
    </citation>
    <scope>NUCLEOTIDE SEQUENCE [LARGE SCALE GENOMIC DNA]</scope>
    <source>
        <strain evidence="14">AS22ysBPME_79</strain>
    </source>
</reference>
<dbReference type="Proteomes" id="UP000526302">
    <property type="component" value="Unassembled WGS sequence"/>
</dbReference>
<keyword evidence="11 12" id="KW-0472">Membrane</keyword>
<feature type="transmembrane region" description="Helical" evidence="12">
    <location>
        <begin position="43"/>
        <end position="65"/>
    </location>
</feature>
<feature type="domain" description="Peptidase M48" evidence="13">
    <location>
        <begin position="85"/>
        <end position="303"/>
    </location>
</feature>
<comment type="cofactor">
    <cofactor evidence="12">
        <name>Zn(2+)</name>
        <dbReference type="ChEBI" id="CHEBI:29105"/>
    </cofactor>
    <text evidence="12">Binds 1 zinc ion per subunit.</text>
</comment>
<proteinExistence type="inferred from homology"/>